<protein>
    <recommendedName>
        <fullName evidence="3">HK97 gp10 family phage protein</fullName>
    </recommendedName>
</protein>
<evidence type="ECO:0000313" key="2">
    <source>
        <dbReference type="Proteomes" id="UP000435802"/>
    </source>
</evidence>
<dbReference type="Proteomes" id="UP000435802">
    <property type="component" value="Unassembled WGS sequence"/>
</dbReference>
<dbReference type="EMBL" id="WUMK01000004">
    <property type="protein sequence ID" value="MXN46058.1"/>
    <property type="molecule type" value="Genomic_DNA"/>
</dbReference>
<proteinExistence type="predicted"/>
<name>A0A6N8SEN6_9HYPH</name>
<dbReference type="RefSeq" id="WP_160859605.1">
    <property type="nucleotide sequence ID" value="NZ_WUMK01000004.1"/>
</dbReference>
<comment type="caution">
    <text evidence="1">The sequence shown here is derived from an EMBL/GenBank/DDBJ whole genome shotgun (WGS) entry which is preliminary data.</text>
</comment>
<accession>A0A6N8SEN6</accession>
<dbReference type="OrthoDB" id="982480at2"/>
<organism evidence="1 2">
    <name type="scientific">Shinella kummerowiae</name>
    <dbReference type="NCBI Taxonomy" id="417745"/>
    <lineage>
        <taxon>Bacteria</taxon>
        <taxon>Pseudomonadati</taxon>
        <taxon>Pseudomonadota</taxon>
        <taxon>Alphaproteobacteria</taxon>
        <taxon>Hyphomicrobiales</taxon>
        <taxon>Rhizobiaceae</taxon>
        <taxon>Shinella</taxon>
    </lineage>
</organism>
<evidence type="ECO:0000313" key="1">
    <source>
        <dbReference type="EMBL" id="MXN46058.1"/>
    </source>
</evidence>
<gene>
    <name evidence="1" type="ORF">GR138_12740</name>
</gene>
<keyword evidence="2" id="KW-1185">Reference proteome</keyword>
<evidence type="ECO:0008006" key="3">
    <source>
        <dbReference type="Google" id="ProtNLM"/>
    </source>
</evidence>
<sequence>MSFAATISEWGQAELERAEAIYQTAAQTVANEVRNPREEGGRMPVITGNLRRSLMASTSEMPTIKPEQTTFADSGIEMVIAGAELGGAVYLGFQAAYAPRMNYGFVGEDSLGRVYNQAGFGFVDAVAQRWPQIVAEAEAKVRSRFEGGSQPA</sequence>
<reference evidence="1 2" key="1">
    <citation type="submission" date="2019-12" db="EMBL/GenBank/DDBJ databases">
        <title>Shinella kummerowiae sp. nov., a symbiotic bacterium isolated from root nodules of the herbal legume Kummerowia stipulacea.</title>
        <authorList>
            <person name="Gao J."/>
        </authorList>
    </citation>
    <scope>NUCLEOTIDE SEQUENCE [LARGE SCALE GENOMIC DNA]</scope>
    <source>
        <strain evidence="1 2">CCBAU 25048</strain>
    </source>
</reference>
<dbReference type="AlphaFoldDB" id="A0A6N8SEN6"/>